<evidence type="ECO:0000313" key="3">
    <source>
        <dbReference type="Proteomes" id="UP000828390"/>
    </source>
</evidence>
<keyword evidence="3" id="KW-1185">Reference proteome</keyword>
<name>A0A9D4GQ24_DREPO</name>
<accession>A0A9D4GQ24</accession>
<dbReference type="EMBL" id="JAIWYP010000005">
    <property type="protein sequence ID" value="KAH3819464.1"/>
    <property type="molecule type" value="Genomic_DNA"/>
</dbReference>
<protein>
    <submittedName>
        <fullName evidence="2">Uncharacterized protein</fullName>
    </submittedName>
</protein>
<sequence length="53" mass="5750">MKRFSLYVSSSFAPSALAGLWHLEPDHFEKSDDGPGSSAIGYTTLEPRPGELP</sequence>
<feature type="region of interest" description="Disordered" evidence="1">
    <location>
        <begin position="27"/>
        <end position="53"/>
    </location>
</feature>
<gene>
    <name evidence="2" type="ORF">DPMN_121201</name>
</gene>
<dbReference type="AlphaFoldDB" id="A0A9D4GQ24"/>
<evidence type="ECO:0000256" key="1">
    <source>
        <dbReference type="SAM" id="MobiDB-lite"/>
    </source>
</evidence>
<evidence type="ECO:0000313" key="2">
    <source>
        <dbReference type="EMBL" id="KAH3819464.1"/>
    </source>
</evidence>
<dbReference type="Proteomes" id="UP000828390">
    <property type="component" value="Unassembled WGS sequence"/>
</dbReference>
<comment type="caution">
    <text evidence="2">The sequence shown here is derived from an EMBL/GenBank/DDBJ whole genome shotgun (WGS) entry which is preliminary data.</text>
</comment>
<organism evidence="2 3">
    <name type="scientific">Dreissena polymorpha</name>
    <name type="common">Zebra mussel</name>
    <name type="synonym">Mytilus polymorpha</name>
    <dbReference type="NCBI Taxonomy" id="45954"/>
    <lineage>
        <taxon>Eukaryota</taxon>
        <taxon>Metazoa</taxon>
        <taxon>Spiralia</taxon>
        <taxon>Lophotrochozoa</taxon>
        <taxon>Mollusca</taxon>
        <taxon>Bivalvia</taxon>
        <taxon>Autobranchia</taxon>
        <taxon>Heteroconchia</taxon>
        <taxon>Euheterodonta</taxon>
        <taxon>Imparidentia</taxon>
        <taxon>Neoheterodontei</taxon>
        <taxon>Myida</taxon>
        <taxon>Dreissenoidea</taxon>
        <taxon>Dreissenidae</taxon>
        <taxon>Dreissena</taxon>
    </lineage>
</organism>
<reference evidence="2" key="2">
    <citation type="submission" date="2020-11" db="EMBL/GenBank/DDBJ databases">
        <authorList>
            <person name="McCartney M.A."/>
            <person name="Auch B."/>
            <person name="Kono T."/>
            <person name="Mallez S."/>
            <person name="Becker A."/>
            <person name="Gohl D.M."/>
            <person name="Silverstein K.A.T."/>
            <person name="Koren S."/>
            <person name="Bechman K.B."/>
            <person name="Herman A."/>
            <person name="Abrahante J.E."/>
            <person name="Garbe J."/>
        </authorList>
    </citation>
    <scope>NUCLEOTIDE SEQUENCE</scope>
    <source>
        <strain evidence="2">Duluth1</strain>
        <tissue evidence="2">Whole animal</tissue>
    </source>
</reference>
<proteinExistence type="predicted"/>
<reference evidence="2" key="1">
    <citation type="journal article" date="2019" name="bioRxiv">
        <title>The Genome of the Zebra Mussel, Dreissena polymorpha: A Resource for Invasive Species Research.</title>
        <authorList>
            <person name="McCartney M.A."/>
            <person name="Auch B."/>
            <person name="Kono T."/>
            <person name="Mallez S."/>
            <person name="Zhang Y."/>
            <person name="Obille A."/>
            <person name="Becker A."/>
            <person name="Abrahante J.E."/>
            <person name="Garbe J."/>
            <person name="Badalamenti J.P."/>
            <person name="Herman A."/>
            <person name="Mangelson H."/>
            <person name="Liachko I."/>
            <person name="Sullivan S."/>
            <person name="Sone E.D."/>
            <person name="Koren S."/>
            <person name="Silverstein K.A.T."/>
            <person name="Beckman K.B."/>
            <person name="Gohl D.M."/>
        </authorList>
    </citation>
    <scope>NUCLEOTIDE SEQUENCE</scope>
    <source>
        <strain evidence="2">Duluth1</strain>
        <tissue evidence="2">Whole animal</tissue>
    </source>
</reference>